<protein>
    <recommendedName>
        <fullName evidence="4">DUF2254 domain-containing protein</fullName>
    </recommendedName>
</protein>
<feature type="transmembrane region" description="Helical" evidence="1">
    <location>
        <begin position="75"/>
        <end position="98"/>
    </location>
</feature>
<evidence type="ECO:0000313" key="2">
    <source>
        <dbReference type="EMBL" id="OHA95740.1"/>
    </source>
</evidence>
<keyword evidence="1" id="KW-0812">Transmembrane</keyword>
<dbReference type="EMBL" id="MHVR01000019">
    <property type="protein sequence ID" value="OHA95740.1"/>
    <property type="molecule type" value="Genomic_DNA"/>
</dbReference>
<keyword evidence="1" id="KW-1133">Transmembrane helix</keyword>
<gene>
    <name evidence="2" type="ORF">A3C70_03150</name>
</gene>
<reference evidence="2 3" key="1">
    <citation type="journal article" date="2016" name="Nat. Commun.">
        <title>Thousands of microbial genomes shed light on interconnected biogeochemical processes in an aquifer system.</title>
        <authorList>
            <person name="Anantharaman K."/>
            <person name="Brown C.T."/>
            <person name="Hug L.A."/>
            <person name="Sharon I."/>
            <person name="Castelle C.J."/>
            <person name="Probst A.J."/>
            <person name="Thomas B.C."/>
            <person name="Singh A."/>
            <person name="Wilkins M.J."/>
            <person name="Karaoz U."/>
            <person name="Brodie E.L."/>
            <person name="Williams K.H."/>
            <person name="Hubbard S.S."/>
            <person name="Banfield J.F."/>
        </authorList>
    </citation>
    <scope>NUCLEOTIDE SEQUENCE [LARGE SCALE GENOMIC DNA]</scope>
</reference>
<evidence type="ECO:0000313" key="3">
    <source>
        <dbReference type="Proteomes" id="UP000178175"/>
    </source>
</evidence>
<sequence>MKESWLKRSQKWPVSIEDTLLFTILQLLVSIASLLAILFIADSSFRSAITQISISSLVNKVTLYNDAFHTNNGDFLSTIAASIVTIIAIAFSLALYSIQYAAEKGTSQILREYRNDPVYKNTFISLSIFSLLIFTFSLLPAMGMFTVCTYLLSFIFLIVTLLLLWRIFLHTIKLVNPLDRIQKLHDITVQYLRQLSENIDAGINSGAISIPDDTQLDSQRRRDLLRTGVFNNAPNLLNPVRNLLSQIFDVIREYIPRRKYDVTAQGYSGVVSIVGNYFSARRQSLESLGLFGSQIDGFMSGIYEDLSALYRASLGVRDLQSAQQNLGAFQAIAIQAINYPSLMDRGNFPTVNMSTGYMKMNVVDGLKAEMDDLGLDGIRMLRNVEAQLPNTQELATNSIVIDIYDISFEALVRRKSFIVQEGTGSLVKIYHRWMKPYEGTDVLRKTIFEKLKDLSIYYLHAGLDISVNCQGLSAIFNIIDQESIPTKFINSIPEITPENFDEDCVRELFHLYREVGEVAGEKQSFLLHFMFSGIYNIVINAVHHFGGKENKAEYEKILEEFIWLIAVHWYSYKKYPNEYRSDKHIEMTGIDNLVSITLLAIQNGFNKFAERMIGQITSVISTAIDKKGDEFTVPRLIPHLIKVGIAARAKGLDEIAAQVIVETMSAHRKFLEKNRPRVPAEYFSRYEERLSKEMWDIYTDFEENRRMTAFDSDQIFREIVSLEQIMSYLNEIEKILYNREVTEPPHSHHGIF</sequence>
<proteinExistence type="predicted"/>
<keyword evidence="1" id="KW-0472">Membrane</keyword>
<evidence type="ECO:0008006" key="4">
    <source>
        <dbReference type="Google" id="ProtNLM"/>
    </source>
</evidence>
<name>A0A1G2TEP1_9BACT</name>
<organism evidence="2 3">
    <name type="scientific">Candidatus Zambryskibacteria bacterium RIFCSPHIGHO2_02_FULL_43_14</name>
    <dbReference type="NCBI Taxonomy" id="1802748"/>
    <lineage>
        <taxon>Bacteria</taxon>
        <taxon>Candidatus Zambryskiibacteriota</taxon>
    </lineage>
</organism>
<dbReference type="AlphaFoldDB" id="A0A1G2TEP1"/>
<dbReference type="Proteomes" id="UP000178175">
    <property type="component" value="Unassembled WGS sequence"/>
</dbReference>
<evidence type="ECO:0000256" key="1">
    <source>
        <dbReference type="SAM" id="Phobius"/>
    </source>
</evidence>
<feature type="transmembrane region" description="Helical" evidence="1">
    <location>
        <begin position="144"/>
        <end position="165"/>
    </location>
</feature>
<feature type="transmembrane region" description="Helical" evidence="1">
    <location>
        <begin position="20"/>
        <end position="41"/>
    </location>
</feature>
<accession>A0A1G2TEP1</accession>
<comment type="caution">
    <text evidence="2">The sequence shown here is derived from an EMBL/GenBank/DDBJ whole genome shotgun (WGS) entry which is preliminary data.</text>
</comment>
<feature type="transmembrane region" description="Helical" evidence="1">
    <location>
        <begin position="118"/>
        <end position="138"/>
    </location>
</feature>